<protein>
    <submittedName>
        <fullName evidence="6">Teichuronic acid biosynthesis protein TuaB</fullName>
    </submittedName>
</protein>
<evidence type="ECO:0000313" key="6">
    <source>
        <dbReference type="EMBL" id="KYH35125.1"/>
    </source>
</evidence>
<dbReference type="AlphaFoldDB" id="A0A151B5E4"/>
<organism evidence="6 7">
    <name type="scientific">Clostridium tepidiprofundi DSM 19306</name>
    <dbReference type="NCBI Taxonomy" id="1121338"/>
    <lineage>
        <taxon>Bacteria</taxon>
        <taxon>Bacillati</taxon>
        <taxon>Bacillota</taxon>
        <taxon>Clostridia</taxon>
        <taxon>Eubacteriales</taxon>
        <taxon>Clostridiaceae</taxon>
        <taxon>Clostridium</taxon>
    </lineage>
</organism>
<reference evidence="6 7" key="1">
    <citation type="submission" date="2016-02" db="EMBL/GenBank/DDBJ databases">
        <title>Genome sequence of Clostridium tepidiprofundi DSM 19306.</title>
        <authorList>
            <person name="Poehlein A."/>
            <person name="Daniel R."/>
        </authorList>
    </citation>
    <scope>NUCLEOTIDE SEQUENCE [LARGE SCALE GENOMIC DNA]</scope>
    <source>
        <strain evidence="6 7">DSM 19306</strain>
    </source>
</reference>
<dbReference type="InterPro" id="IPR052556">
    <property type="entry name" value="PolySynth_Transporter"/>
</dbReference>
<feature type="transmembrane region" description="Helical" evidence="5">
    <location>
        <begin position="168"/>
        <end position="189"/>
    </location>
</feature>
<sequence>MFTIKSITKNFLSVGLANLISQFVTFVTVAYYARILSVSLFGKLSLAQSIMIYFTMITLFGFQTYGQREIAKNSDKAECIVGSIVSIRILISVICFFIVALIAFIFNEDTIFKNILLMYGITLFPLAFNIDWFFSGLKHMEYNAIYSIIKNVIPFILIIIFLKTEKDVLFIPIFYLVGLVIAVAFQAYIYRHKKKLGYKFYLPNKELVVYIKCAVPFLLSGILSMINCNVDSIIIGFLRSDRELGIYSSAYKIIFFITNLMNIVFVPIFPLFISYFNNKDKNLLKEIVDKTCKIVILVAIPISVGGIALSKEIIVLLFGAKYEAAYIPLNILLIYALILFMRETYGYGLNAFNMEKKYLIITAISSSFNLVFNLIFIPIYGINAAAIVTILSEVINFLFMKKFFNTVTYTTYVSNIKKVILPTLCMFVSILLFKHFNINVIINILSAIVVYFIGVVLFKYVTIDELKSIFNSK</sequence>
<dbReference type="RefSeq" id="WP_242863867.1">
    <property type="nucleotide sequence ID" value="NZ_LTBA01000006.1"/>
</dbReference>
<keyword evidence="4 5" id="KW-0472">Membrane</keyword>
<dbReference type="PANTHER" id="PTHR43424">
    <property type="entry name" value="LOCUS PUTATIVE PROTEIN 1-RELATED"/>
    <property type="match status" value="1"/>
</dbReference>
<feature type="transmembrane region" description="Helical" evidence="5">
    <location>
        <begin position="419"/>
        <end position="436"/>
    </location>
</feature>
<feature type="transmembrane region" description="Helical" evidence="5">
    <location>
        <begin position="442"/>
        <end position="463"/>
    </location>
</feature>
<dbReference type="PANTHER" id="PTHR43424:SF1">
    <property type="entry name" value="LOCUS PUTATIVE PROTEIN 1-RELATED"/>
    <property type="match status" value="1"/>
</dbReference>
<dbReference type="EMBL" id="LTBA01000006">
    <property type="protein sequence ID" value="KYH35125.1"/>
    <property type="molecule type" value="Genomic_DNA"/>
</dbReference>
<dbReference type="CDD" id="cd13128">
    <property type="entry name" value="MATE_Wzx_like"/>
    <property type="match status" value="1"/>
</dbReference>
<feature type="transmembrane region" description="Helical" evidence="5">
    <location>
        <begin position="45"/>
        <end position="65"/>
    </location>
</feature>
<dbReference type="InterPro" id="IPR002797">
    <property type="entry name" value="Polysacc_synth"/>
</dbReference>
<evidence type="ECO:0000256" key="1">
    <source>
        <dbReference type="ARBA" id="ARBA00004141"/>
    </source>
</evidence>
<evidence type="ECO:0000256" key="5">
    <source>
        <dbReference type="SAM" id="Phobius"/>
    </source>
</evidence>
<comment type="caution">
    <text evidence="6">The sequence shown here is derived from an EMBL/GenBank/DDBJ whole genome shotgun (WGS) entry which is preliminary data.</text>
</comment>
<feature type="transmembrane region" description="Helical" evidence="5">
    <location>
        <begin position="142"/>
        <end position="162"/>
    </location>
</feature>
<proteinExistence type="predicted"/>
<dbReference type="GO" id="GO:0016020">
    <property type="term" value="C:membrane"/>
    <property type="evidence" value="ECO:0007669"/>
    <property type="project" value="UniProtKB-SubCell"/>
</dbReference>
<keyword evidence="2 5" id="KW-0812">Transmembrane</keyword>
<gene>
    <name evidence="6" type="primary">tuaB</name>
    <name evidence="6" type="ORF">CLTEP_09450</name>
</gene>
<feature type="transmembrane region" description="Helical" evidence="5">
    <location>
        <begin position="12"/>
        <end position="33"/>
    </location>
</feature>
<evidence type="ECO:0000256" key="3">
    <source>
        <dbReference type="ARBA" id="ARBA00022989"/>
    </source>
</evidence>
<dbReference type="Pfam" id="PF01943">
    <property type="entry name" value="Polysacc_synt"/>
    <property type="match status" value="1"/>
</dbReference>
<dbReference type="STRING" id="1121338.CLTEP_09450"/>
<keyword evidence="7" id="KW-1185">Reference proteome</keyword>
<dbReference type="PATRIC" id="fig|1121338.3.peg.975"/>
<feature type="transmembrane region" description="Helical" evidence="5">
    <location>
        <begin position="85"/>
        <end position="105"/>
    </location>
</feature>
<feature type="transmembrane region" description="Helical" evidence="5">
    <location>
        <begin position="324"/>
        <end position="345"/>
    </location>
</feature>
<feature type="transmembrane region" description="Helical" evidence="5">
    <location>
        <begin position="209"/>
        <end position="238"/>
    </location>
</feature>
<dbReference type="Proteomes" id="UP000075531">
    <property type="component" value="Unassembled WGS sequence"/>
</dbReference>
<feature type="transmembrane region" description="Helical" evidence="5">
    <location>
        <begin position="250"/>
        <end position="273"/>
    </location>
</feature>
<feature type="transmembrane region" description="Helical" evidence="5">
    <location>
        <begin position="111"/>
        <end position="130"/>
    </location>
</feature>
<evidence type="ECO:0000313" key="7">
    <source>
        <dbReference type="Proteomes" id="UP000075531"/>
    </source>
</evidence>
<name>A0A151B5E4_9CLOT</name>
<evidence type="ECO:0000256" key="2">
    <source>
        <dbReference type="ARBA" id="ARBA00022692"/>
    </source>
</evidence>
<accession>A0A151B5E4</accession>
<feature type="transmembrane region" description="Helical" evidence="5">
    <location>
        <begin position="294"/>
        <end position="318"/>
    </location>
</feature>
<keyword evidence="3 5" id="KW-1133">Transmembrane helix</keyword>
<evidence type="ECO:0000256" key="4">
    <source>
        <dbReference type="ARBA" id="ARBA00023136"/>
    </source>
</evidence>
<comment type="subcellular location">
    <subcellularLocation>
        <location evidence="1">Membrane</location>
        <topology evidence="1">Multi-pass membrane protein</topology>
    </subcellularLocation>
</comment>